<dbReference type="InterPro" id="IPR044859">
    <property type="entry name" value="Allene_oxi_cyc_Dirigent"/>
</dbReference>
<dbReference type="GO" id="GO:0009699">
    <property type="term" value="P:phenylpropanoid biosynthetic process"/>
    <property type="evidence" value="ECO:0007669"/>
    <property type="project" value="UniProtKB-ARBA"/>
</dbReference>
<dbReference type="AlphaFoldDB" id="A0A5P1E4Y2"/>
<name>A0A5P1E4Y2_ASPOF</name>
<keyword evidence="6" id="KW-1185">Reference proteome</keyword>
<evidence type="ECO:0000256" key="4">
    <source>
        <dbReference type="RuleBase" id="RU363099"/>
    </source>
</evidence>
<reference evidence="6" key="1">
    <citation type="journal article" date="2017" name="Nat. Commun.">
        <title>The asparagus genome sheds light on the origin and evolution of a young Y chromosome.</title>
        <authorList>
            <person name="Harkess A."/>
            <person name="Zhou J."/>
            <person name="Xu C."/>
            <person name="Bowers J.E."/>
            <person name="Van der Hulst R."/>
            <person name="Ayyampalayam S."/>
            <person name="Mercati F."/>
            <person name="Riccardi P."/>
            <person name="McKain M.R."/>
            <person name="Kakrana A."/>
            <person name="Tang H."/>
            <person name="Ray J."/>
            <person name="Groenendijk J."/>
            <person name="Arikit S."/>
            <person name="Mathioni S.M."/>
            <person name="Nakano M."/>
            <person name="Shan H."/>
            <person name="Telgmann-Rauber A."/>
            <person name="Kanno A."/>
            <person name="Yue Z."/>
            <person name="Chen H."/>
            <person name="Li W."/>
            <person name="Chen Y."/>
            <person name="Xu X."/>
            <person name="Zhang Y."/>
            <person name="Luo S."/>
            <person name="Chen H."/>
            <person name="Gao J."/>
            <person name="Mao Z."/>
            <person name="Pires J.C."/>
            <person name="Luo M."/>
            <person name="Kudrna D."/>
            <person name="Wing R.A."/>
            <person name="Meyers B.C."/>
            <person name="Yi K."/>
            <person name="Kong H."/>
            <person name="Lavrijsen P."/>
            <person name="Sunseri F."/>
            <person name="Falavigna A."/>
            <person name="Ye Y."/>
            <person name="Leebens-Mack J.H."/>
            <person name="Chen G."/>
        </authorList>
    </citation>
    <scope>NUCLEOTIDE SEQUENCE [LARGE SCALE GENOMIC DNA]</scope>
    <source>
        <strain evidence="6">cv. DH0086</strain>
    </source>
</reference>
<dbReference type="PANTHER" id="PTHR21495">
    <property type="entry name" value="NUCLEOPORIN-RELATED"/>
    <property type="match status" value="1"/>
</dbReference>
<dbReference type="OrthoDB" id="1883251at2759"/>
<keyword evidence="3 4" id="KW-0964">Secreted</keyword>
<feature type="signal peptide" evidence="4">
    <location>
        <begin position="1"/>
        <end position="23"/>
    </location>
</feature>
<proteinExistence type="inferred from homology"/>
<comment type="subcellular location">
    <subcellularLocation>
        <location evidence="4">Secreted</location>
        <location evidence="4">Extracellular space</location>
        <location evidence="4">Apoplast</location>
    </subcellularLocation>
</comment>
<protein>
    <recommendedName>
        <fullName evidence="4">Dirigent protein</fullName>
    </recommendedName>
</protein>
<gene>
    <name evidence="5" type="ORF">A4U43_C10F9500</name>
</gene>
<dbReference type="GO" id="GO:0048046">
    <property type="term" value="C:apoplast"/>
    <property type="evidence" value="ECO:0007669"/>
    <property type="project" value="UniProtKB-SubCell"/>
</dbReference>
<evidence type="ECO:0000256" key="3">
    <source>
        <dbReference type="ARBA" id="ARBA00022525"/>
    </source>
</evidence>
<accession>A0A5P1E4Y2</accession>
<evidence type="ECO:0000256" key="2">
    <source>
        <dbReference type="ARBA" id="ARBA00011738"/>
    </source>
</evidence>
<feature type="chain" id="PRO_5024462517" description="Dirigent protein" evidence="4">
    <location>
        <begin position="24"/>
        <end position="195"/>
    </location>
</feature>
<dbReference type="EMBL" id="CM007390">
    <property type="protein sequence ID" value="ONK56505.1"/>
    <property type="molecule type" value="Genomic_DNA"/>
</dbReference>
<dbReference type="OMA" id="IVEYNLI"/>
<keyword evidence="4" id="KW-0732">Signal</keyword>
<comment type="similarity">
    <text evidence="1 4">Belongs to the plant dirigent protein family.</text>
</comment>
<evidence type="ECO:0000313" key="5">
    <source>
        <dbReference type="EMBL" id="ONK56505.1"/>
    </source>
</evidence>
<sequence length="195" mass="21264">MNPYISSFLLYFLFTAIPPSSQSFTQETETHLHLYLHENFTGPNPTSITAVTTSTPSSFGTIRVFENELREGADPISKLIGQSQGTGTTASRDEGSSLVEANFVFTIGEYKGSTLAIFGRPIRLLLSSWEVNVIGGTGKFRLARGYAIGRNIVVEPGRNIIVEFDLYFRHHGAGCSKPSSASYCLNLKEPSVCAT</sequence>
<dbReference type="InterPro" id="IPR004265">
    <property type="entry name" value="Dirigent"/>
</dbReference>
<dbReference type="Gene3D" id="2.40.480.10">
    <property type="entry name" value="Allene oxide cyclase-like"/>
    <property type="match status" value="1"/>
</dbReference>
<keyword evidence="4" id="KW-0052">Apoplast</keyword>
<comment type="function">
    <text evidence="4">Dirigent proteins impart stereoselectivity on the phenoxy radical-coupling reaction, yielding optically active lignans from two molecules of coniferyl alcohol in the biosynthesis of lignans, flavonolignans, and alkaloids and thus plays a central role in plant secondary metabolism.</text>
</comment>
<comment type="subunit">
    <text evidence="2 4">Homodimer.</text>
</comment>
<dbReference type="Proteomes" id="UP000243459">
    <property type="component" value="Chromosome 10"/>
</dbReference>
<organism evidence="5 6">
    <name type="scientific">Asparagus officinalis</name>
    <name type="common">Garden asparagus</name>
    <dbReference type="NCBI Taxonomy" id="4686"/>
    <lineage>
        <taxon>Eukaryota</taxon>
        <taxon>Viridiplantae</taxon>
        <taxon>Streptophyta</taxon>
        <taxon>Embryophyta</taxon>
        <taxon>Tracheophyta</taxon>
        <taxon>Spermatophyta</taxon>
        <taxon>Magnoliopsida</taxon>
        <taxon>Liliopsida</taxon>
        <taxon>Asparagales</taxon>
        <taxon>Asparagaceae</taxon>
        <taxon>Asparagoideae</taxon>
        <taxon>Asparagus</taxon>
    </lineage>
</organism>
<dbReference type="Gramene" id="ONK56505">
    <property type="protein sequence ID" value="ONK56505"/>
    <property type="gene ID" value="A4U43_C10F9500"/>
</dbReference>
<dbReference type="Pfam" id="PF03018">
    <property type="entry name" value="Dirigent"/>
    <property type="match status" value="1"/>
</dbReference>
<evidence type="ECO:0000313" key="6">
    <source>
        <dbReference type="Proteomes" id="UP000243459"/>
    </source>
</evidence>
<evidence type="ECO:0000256" key="1">
    <source>
        <dbReference type="ARBA" id="ARBA00010746"/>
    </source>
</evidence>